<protein>
    <submittedName>
        <fullName evidence="1">Short-chain dehydrogenase</fullName>
    </submittedName>
</protein>
<dbReference type="STRING" id="38300.SPRI_6755"/>
<gene>
    <name evidence="1" type="ORF">SPRI_6755</name>
</gene>
<dbReference type="Pfam" id="PF13561">
    <property type="entry name" value="adh_short_C2"/>
    <property type="match status" value="1"/>
</dbReference>
<evidence type="ECO:0000313" key="2">
    <source>
        <dbReference type="Proteomes" id="UP000060513"/>
    </source>
</evidence>
<dbReference type="InterPro" id="IPR036291">
    <property type="entry name" value="NAD(P)-bd_dom_sf"/>
</dbReference>
<dbReference type="Proteomes" id="UP000060513">
    <property type="component" value="Chromosome"/>
</dbReference>
<organism evidence="1">
    <name type="scientific">Streptomyces pristinaespiralis</name>
    <dbReference type="NCBI Taxonomy" id="38300"/>
    <lineage>
        <taxon>Bacteria</taxon>
        <taxon>Bacillati</taxon>
        <taxon>Actinomycetota</taxon>
        <taxon>Actinomycetes</taxon>
        <taxon>Kitasatosporales</taxon>
        <taxon>Streptomycetaceae</taxon>
        <taxon>Streptomyces</taxon>
    </lineage>
</organism>
<dbReference type="SUPFAM" id="SSF51735">
    <property type="entry name" value="NAD(P)-binding Rossmann-fold domains"/>
    <property type="match status" value="1"/>
</dbReference>
<dbReference type="AlphaFoldDB" id="A0A0M5IRZ9"/>
<sequence length="45" mass="4631">MTALDRLGGPDDVAEVVAFLASDAARWITGQTLDASGGLFLGPRV</sequence>
<evidence type="ECO:0000313" key="1">
    <source>
        <dbReference type="EMBL" id="ALC25061.1"/>
    </source>
</evidence>
<dbReference type="PATRIC" id="fig|38300.4.peg.7065"/>
<accession>A0A0M5IRZ9</accession>
<dbReference type="InterPro" id="IPR002347">
    <property type="entry name" value="SDR_fam"/>
</dbReference>
<proteinExistence type="predicted"/>
<dbReference type="Gene3D" id="3.40.50.720">
    <property type="entry name" value="NAD(P)-binding Rossmann-like Domain"/>
    <property type="match status" value="1"/>
</dbReference>
<dbReference type="EMBL" id="CP011340">
    <property type="protein sequence ID" value="ALC25061.1"/>
    <property type="molecule type" value="Genomic_DNA"/>
</dbReference>
<dbReference type="KEGG" id="spri:SPRI_6755"/>
<reference evidence="1 2" key="1">
    <citation type="submission" date="2015-08" db="EMBL/GenBank/DDBJ databases">
        <title>Genome sequence of the pristinamycin over-producing bacterium Streptomyces pristinaespiralis HCCB10218.</title>
        <authorList>
            <person name="Tian J."/>
            <person name="Yang J."/>
            <person name="Li L."/>
            <person name="Ruan L."/>
            <person name="Wei W."/>
            <person name="Zheng G."/>
            <person name="Wei Z."/>
            <person name="Yang S."/>
            <person name="Ge M."/>
            <person name="Jiang W."/>
            <person name="Lu Y."/>
        </authorList>
    </citation>
    <scope>NUCLEOTIDE SEQUENCE [LARGE SCALE GENOMIC DNA]</scope>
    <source>
        <strain evidence="1 2">HCCB 10218</strain>
    </source>
</reference>
<name>A0A0M5IRZ9_STRPR</name>